<dbReference type="RefSeq" id="WP_192819379.1">
    <property type="nucleotide sequence ID" value="NZ_CP062310.1"/>
</dbReference>
<protein>
    <submittedName>
        <fullName evidence="1">Uncharacterized protein</fullName>
    </submittedName>
</protein>
<dbReference type="EMBL" id="CP062310">
    <property type="protein sequence ID" value="QOJ79407.1"/>
    <property type="molecule type" value="Genomic_DNA"/>
</dbReference>
<accession>A0A7L9FI72</accession>
<name>A0A7L9FI72_9CREN</name>
<dbReference type="GeneID" id="59148789"/>
<dbReference type="InParanoid" id="A0A7L9FI72"/>
<sequence length="101" mass="11403">MSLRVYRNEDVKRVIAFIPPGHRHVRVLIELPDTAIVLQEAAVTGIVRAYVDVATHPVRRAVELVSRRLSERKTGYAESQLVESGRSEEEVIKELEKLLSG</sequence>
<dbReference type="KEGG" id="thel:IG193_02795"/>
<evidence type="ECO:0000313" key="1">
    <source>
        <dbReference type="EMBL" id="QOJ79407.1"/>
    </source>
</evidence>
<organism evidence="1 2">
    <name type="scientific">Infirmifilum lucidum</name>
    <dbReference type="NCBI Taxonomy" id="2776706"/>
    <lineage>
        <taxon>Archaea</taxon>
        <taxon>Thermoproteota</taxon>
        <taxon>Thermoprotei</taxon>
        <taxon>Thermofilales</taxon>
        <taxon>Thermofilaceae</taxon>
        <taxon>Infirmifilum</taxon>
    </lineage>
</organism>
<reference evidence="1 2" key="1">
    <citation type="submission" date="2020-10" db="EMBL/GenBank/DDBJ databases">
        <title>Thermofilum lucidum 3507LT sp. nov. a novel member of Thermofilaceae family isolated from Chile hot spring, and proposal of description order Thermofilales.</title>
        <authorList>
            <person name="Zayulina K.S."/>
            <person name="Elcheninov A.G."/>
            <person name="Toshchakov S.V."/>
            <person name="Kublanov I.V."/>
        </authorList>
    </citation>
    <scope>NUCLEOTIDE SEQUENCE [LARGE SCALE GENOMIC DNA]</scope>
    <source>
        <strain evidence="1 2">3507LT</strain>
    </source>
</reference>
<gene>
    <name evidence="1" type="ORF">IG193_02795</name>
</gene>
<proteinExistence type="predicted"/>
<evidence type="ECO:0000313" key="2">
    <source>
        <dbReference type="Proteomes" id="UP000594121"/>
    </source>
</evidence>
<keyword evidence="2" id="KW-1185">Reference proteome</keyword>
<dbReference type="AlphaFoldDB" id="A0A7L9FI72"/>
<dbReference type="Proteomes" id="UP000594121">
    <property type="component" value="Chromosome"/>
</dbReference>